<dbReference type="SUPFAM" id="SSF53335">
    <property type="entry name" value="S-adenosyl-L-methionine-dependent methyltransferases"/>
    <property type="match status" value="1"/>
</dbReference>
<keyword evidence="7" id="KW-1185">Reference proteome</keyword>
<dbReference type="PANTHER" id="PTHR33841">
    <property type="entry name" value="DNA METHYLTRANSFERASE YEEA-RELATED"/>
    <property type="match status" value="1"/>
</dbReference>
<feature type="domain" description="Type ISP restriction-modification enzyme LLaBIII C-terminal specificity" evidence="5">
    <location>
        <begin position="482"/>
        <end position="814"/>
    </location>
</feature>
<comment type="catalytic activity">
    <reaction evidence="4">
        <text>a 2'-deoxyadenosine in DNA + S-adenosyl-L-methionine = an N(6)-methyl-2'-deoxyadenosine in DNA + S-adenosyl-L-homocysteine + H(+)</text>
        <dbReference type="Rhea" id="RHEA:15197"/>
        <dbReference type="Rhea" id="RHEA-COMP:12418"/>
        <dbReference type="Rhea" id="RHEA-COMP:12419"/>
        <dbReference type="ChEBI" id="CHEBI:15378"/>
        <dbReference type="ChEBI" id="CHEBI:57856"/>
        <dbReference type="ChEBI" id="CHEBI:59789"/>
        <dbReference type="ChEBI" id="CHEBI:90615"/>
        <dbReference type="ChEBI" id="CHEBI:90616"/>
        <dbReference type="EC" id="2.1.1.72"/>
    </reaction>
</comment>
<dbReference type="InterPro" id="IPR050953">
    <property type="entry name" value="N4_N6_ade-DNA_methylase"/>
</dbReference>
<evidence type="ECO:0000256" key="4">
    <source>
        <dbReference type="ARBA" id="ARBA00047942"/>
    </source>
</evidence>
<dbReference type="EC" id="2.1.1.72" evidence="1"/>
<evidence type="ECO:0000259" key="5">
    <source>
        <dbReference type="Pfam" id="PF18135"/>
    </source>
</evidence>
<dbReference type="EMBL" id="FOMX01000014">
    <property type="protein sequence ID" value="SFE49815.1"/>
    <property type="molecule type" value="Genomic_DNA"/>
</dbReference>
<gene>
    <name evidence="6" type="ORF">SAMN02745121_04503</name>
</gene>
<dbReference type="STRING" id="54.SAMN02745121_04503"/>
<dbReference type="Proteomes" id="UP000199400">
    <property type="component" value="Unassembled WGS sequence"/>
</dbReference>
<keyword evidence="2" id="KW-0489">Methyltransferase</keyword>
<sequence length="836" mass="90854">MLAAEVRALQPRLVPLTGEVEAEAQAQALVAALFAARGLSEQTGEGTTLARARELARAAGLRRELAALTGPLTDELARIAGRLDALPPVGGEEAAEAFFEPLLAALDPGLRRRRGVFYTPRALVTAIVAGVDEALREQLGLADGLAATDTWAQVMNEPGSGVNHSAQGRGAAGSGVKLSGVPDGSAPFVSILDFACGTGAFVLACVRSIERTMKDRWRRELGARAAEDPAVLQRWRAYVPAHLLPRLHAYEPMLAPLVVARLRLADALIRSGYTPSGEEPCGLVRRDALAEPPGRRFTVVIGNPPYASSSSAPPWLVGELRRWKSGLSETKSDLLRDEWKFLRLAEWLAEQVPRAVVGLVINRDLLVGIAKRGLRASLQATFPWRRVVDLHGDVRGEVIDENVFAITQGVAIAWLCRGGGAGHHGCSLRGRRADKLARLGEPERLHALLRPHEPRAPYYRWDMSDETGDVPAEYAGWWPLPAIFAVHSSGIQSKNDPVCIGWTAAEVRARVELLAGASEAEARRALAIGAGGAWSLAAAQAELRALGPAPERVRRILYRPFDWRWTYMSERSGGFLGRPRAAVMRHMLAGDNLALVYNRQIVGQRVSHFGVTRDPICHGTFYLGNRGQDFLAPLYLRGEGGARESNLRPEFAAAVRAATGLELEPEALLHYVYALVHSPTYRTRYGPAIREDFARVPIAAAPGLVRALVRSGERLVGLHLLETARSEDGLAEWTGPQEGVVEAVTWSEGHVFLDRARARGFAGVPAAVWAFEVGGYAPCEKWLKARRGRTLTAEEVRHYRVMVAALQATLAVMEEVDRVIAAHGGWPGAFARERGR</sequence>
<evidence type="ECO:0000313" key="7">
    <source>
        <dbReference type="Proteomes" id="UP000199400"/>
    </source>
</evidence>
<dbReference type="Gene3D" id="3.40.50.150">
    <property type="entry name" value="Vaccinia Virus protein VP39"/>
    <property type="match status" value="1"/>
</dbReference>
<evidence type="ECO:0000256" key="3">
    <source>
        <dbReference type="ARBA" id="ARBA00022679"/>
    </source>
</evidence>
<dbReference type="PANTHER" id="PTHR33841:SF1">
    <property type="entry name" value="DNA METHYLTRANSFERASE A"/>
    <property type="match status" value="1"/>
</dbReference>
<evidence type="ECO:0000313" key="6">
    <source>
        <dbReference type="EMBL" id="SFE49815.1"/>
    </source>
</evidence>
<name>A0A1I2B0W3_9BACT</name>
<accession>A0A1I2B0W3</accession>
<evidence type="ECO:0000256" key="1">
    <source>
        <dbReference type="ARBA" id="ARBA00011900"/>
    </source>
</evidence>
<reference evidence="7" key="1">
    <citation type="submission" date="2016-10" db="EMBL/GenBank/DDBJ databases">
        <authorList>
            <person name="Varghese N."/>
            <person name="Submissions S."/>
        </authorList>
    </citation>
    <scope>NUCLEOTIDE SEQUENCE [LARGE SCALE GENOMIC DNA]</scope>
    <source>
        <strain evidence="7">ATCC 25963</strain>
    </source>
</reference>
<dbReference type="InterPro" id="IPR029063">
    <property type="entry name" value="SAM-dependent_MTases_sf"/>
</dbReference>
<dbReference type="AlphaFoldDB" id="A0A1I2B0W3"/>
<dbReference type="Pfam" id="PF18135">
    <property type="entry name" value="Type_ISP_C"/>
    <property type="match status" value="1"/>
</dbReference>
<keyword evidence="3" id="KW-0808">Transferase</keyword>
<dbReference type="InterPro" id="IPR041635">
    <property type="entry name" value="Type_ISP_LLaBIII_C"/>
</dbReference>
<proteinExistence type="predicted"/>
<dbReference type="PROSITE" id="PS00092">
    <property type="entry name" value="N6_MTASE"/>
    <property type="match status" value="1"/>
</dbReference>
<dbReference type="InterPro" id="IPR002052">
    <property type="entry name" value="DNA_methylase_N6_adenine_CS"/>
</dbReference>
<dbReference type="GO" id="GO:0009007">
    <property type="term" value="F:site-specific DNA-methyltransferase (adenine-specific) activity"/>
    <property type="evidence" value="ECO:0007669"/>
    <property type="project" value="UniProtKB-EC"/>
</dbReference>
<evidence type="ECO:0000256" key="2">
    <source>
        <dbReference type="ARBA" id="ARBA00022603"/>
    </source>
</evidence>
<organism evidence="6 7">
    <name type="scientific">Nannocystis exedens</name>
    <dbReference type="NCBI Taxonomy" id="54"/>
    <lineage>
        <taxon>Bacteria</taxon>
        <taxon>Pseudomonadati</taxon>
        <taxon>Myxococcota</taxon>
        <taxon>Polyangia</taxon>
        <taxon>Nannocystales</taxon>
        <taxon>Nannocystaceae</taxon>
        <taxon>Nannocystis</taxon>
    </lineage>
</organism>
<dbReference type="GO" id="GO:0032259">
    <property type="term" value="P:methylation"/>
    <property type="evidence" value="ECO:0007669"/>
    <property type="project" value="UniProtKB-KW"/>
</dbReference>
<protein>
    <recommendedName>
        <fullName evidence="1">site-specific DNA-methyltransferase (adenine-specific)</fullName>
        <ecNumber evidence="1">2.1.1.72</ecNumber>
    </recommendedName>
</protein>
<dbReference type="GO" id="GO:0003676">
    <property type="term" value="F:nucleic acid binding"/>
    <property type="evidence" value="ECO:0007669"/>
    <property type="project" value="InterPro"/>
</dbReference>